<evidence type="ECO:0000313" key="6">
    <source>
        <dbReference type="Proteomes" id="UP000326837"/>
    </source>
</evidence>
<dbReference type="GO" id="GO:0030163">
    <property type="term" value="P:protein catabolic process"/>
    <property type="evidence" value="ECO:0007669"/>
    <property type="project" value="UniProtKB-UniRule"/>
</dbReference>
<dbReference type="GO" id="GO:0008914">
    <property type="term" value="F:leucyl-tRNA--protein transferase activity"/>
    <property type="evidence" value="ECO:0007669"/>
    <property type="project" value="UniProtKB-UniRule"/>
</dbReference>
<dbReference type="SUPFAM" id="SSF55729">
    <property type="entry name" value="Acyl-CoA N-acyltransferases (Nat)"/>
    <property type="match status" value="1"/>
</dbReference>
<evidence type="ECO:0000256" key="4">
    <source>
        <dbReference type="HAMAP-Rule" id="MF_00688"/>
    </source>
</evidence>
<keyword evidence="6" id="KW-1185">Reference proteome</keyword>
<proteinExistence type="inferred from homology"/>
<dbReference type="InterPro" id="IPR042221">
    <property type="entry name" value="Leu/Phe-tRNA_Trfase_N"/>
</dbReference>
<dbReference type="RefSeq" id="WP_152098381.1">
    <property type="nucleotide sequence ID" value="NZ_AP021861.1"/>
</dbReference>
<comment type="catalytic activity">
    <reaction evidence="4">
        <text>N-terminal L-arginyl-[protein] + L-leucyl-tRNA(Leu) = N-terminal L-leucyl-L-arginyl-[protein] + tRNA(Leu) + H(+)</text>
        <dbReference type="Rhea" id="RHEA:50416"/>
        <dbReference type="Rhea" id="RHEA-COMP:9613"/>
        <dbReference type="Rhea" id="RHEA-COMP:9622"/>
        <dbReference type="Rhea" id="RHEA-COMP:12672"/>
        <dbReference type="Rhea" id="RHEA-COMP:12673"/>
        <dbReference type="ChEBI" id="CHEBI:15378"/>
        <dbReference type="ChEBI" id="CHEBI:64719"/>
        <dbReference type="ChEBI" id="CHEBI:78442"/>
        <dbReference type="ChEBI" id="CHEBI:78494"/>
        <dbReference type="ChEBI" id="CHEBI:133044"/>
        <dbReference type="EC" id="2.3.2.6"/>
    </reaction>
</comment>
<dbReference type="FunFam" id="3.40.630.70:FF:000001">
    <property type="entry name" value="Leucyl/phenylalanyl-tRNA--protein transferase"/>
    <property type="match status" value="1"/>
</dbReference>
<dbReference type="Pfam" id="PF03588">
    <property type="entry name" value="Leu_Phe_trans"/>
    <property type="match status" value="1"/>
</dbReference>
<keyword evidence="3 4" id="KW-0012">Acyltransferase</keyword>
<dbReference type="Gene3D" id="3.30.70.3550">
    <property type="entry name" value="Leucyl/phenylalanyl-tRNA-protein transferase, N-terminal domain"/>
    <property type="match status" value="1"/>
</dbReference>
<gene>
    <name evidence="4" type="primary">aat</name>
    <name evidence="5" type="ORF">PLANPX_2018</name>
</gene>
<keyword evidence="2 4" id="KW-0808">Transferase</keyword>
<name>A0A5K7XDC7_9BACT</name>
<dbReference type="InterPro" id="IPR004616">
    <property type="entry name" value="Leu/Phe-tRNA_Trfase"/>
</dbReference>
<evidence type="ECO:0000256" key="1">
    <source>
        <dbReference type="ARBA" id="ARBA00022490"/>
    </source>
</evidence>
<sequence length="226" mass="25097">MPSRYFPPAQRASPEGLVAIGGRLSTNWLLDAYRHGIFPWPSNSYEPMLWWSPDPRAILPLDGMYISRRLERRLRSGEFQATCDTAFAEVISACATGPGREGGTWITPEMVAAYTELHRLGCAHSVEIWREGQLAGGVYGLAIGGLFAAESMFYRSRDGSKAALARLVCHLRTRGFALLDVQQATDHTDSLGVVEITRKEYLKRLEAAVELPVEFGSTLEMWSKST</sequence>
<dbReference type="NCBIfam" id="TIGR00667">
    <property type="entry name" value="aat"/>
    <property type="match status" value="1"/>
</dbReference>
<dbReference type="PANTHER" id="PTHR30098:SF2">
    <property type="entry name" value="LEUCYL_PHENYLALANYL-TRNA--PROTEIN TRANSFERASE"/>
    <property type="match status" value="1"/>
</dbReference>
<dbReference type="PANTHER" id="PTHR30098">
    <property type="entry name" value="LEUCYL/PHENYLALANYL-TRNA--PROTEIN TRANSFERASE"/>
    <property type="match status" value="1"/>
</dbReference>
<dbReference type="KEGG" id="lpav:PLANPX_2018"/>
<dbReference type="InterPro" id="IPR042203">
    <property type="entry name" value="Leu/Phe-tRNA_Trfase_C"/>
</dbReference>
<dbReference type="GO" id="GO:0005737">
    <property type="term" value="C:cytoplasm"/>
    <property type="evidence" value="ECO:0007669"/>
    <property type="project" value="UniProtKB-SubCell"/>
</dbReference>
<reference evidence="6" key="1">
    <citation type="submission" date="2019-10" db="EMBL/GenBank/DDBJ databases">
        <title>Lacipirellula parvula gen. nov., sp. nov., representing a lineage of planctomycetes widespread in freshwater anoxic habitats, and description of the family Lacipirellulaceae.</title>
        <authorList>
            <person name="Dedysh S.N."/>
            <person name="Kulichevskaya I.S."/>
            <person name="Beletsky A.V."/>
            <person name="Rakitin A.L."/>
            <person name="Mardanov A.V."/>
            <person name="Ivanova A.A."/>
            <person name="Saltykova V.X."/>
            <person name="Rijpstra W.I.C."/>
            <person name="Sinninghe Damste J.S."/>
            <person name="Ravin N.V."/>
        </authorList>
    </citation>
    <scope>NUCLEOTIDE SEQUENCE [LARGE SCALE GENOMIC DNA]</scope>
    <source>
        <strain evidence="6">PX69</strain>
    </source>
</reference>
<comment type="catalytic activity">
    <reaction evidence="4">
        <text>L-phenylalanyl-tRNA(Phe) + an N-terminal L-alpha-aminoacyl-[protein] = an N-terminal L-phenylalanyl-L-alpha-aminoacyl-[protein] + tRNA(Phe)</text>
        <dbReference type="Rhea" id="RHEA:43632"/>
        <dbReference type="Rhea" id="RHEA-COMP:9668"/>
        <dbReference type="Rhea" id="RHEA-COMP:9699"/>
        <dbReference type="Rhea" id="RHEA-COMP:10636"/>
        <dbReference type="Rhea" id="RHEA-COMP:10637"/>
        <dbReference type="ChEBI" id="CHEBI:78442"/>
        <dbReference type="ChEBI" id="CHEBI:78531"/>
        <dbReference type="ChEBI" id="CHEBI:78597"/>
        <dbReference type="ChEBI" id="CHEBI:83561"/>
        <dbReference type="EC" id="2.3.2.6"/>
    </reaction>
</comment>
<accession>A0A5K7XDC7</accession>
<dbReference type="InterPro" id="IPR016181">
    <property type="entry name" value="Acyl_CoA_acyltransferase"/>
</dbReference>
<comment type="subcellular location">
    <subcellularLocation>
        <location evidence="4">Cytoplasm</location>
    </subcellularLocation>
</comment>
<dbReference type="Gene3D" id="3.40.630.70">
    <property type="entry name" value="Leucyl/phenylalanyl-tRNA-protein transferase, C-terminal domain"/>
    <property type="match status" value="1"/>
</dbReference>
<dbReference type="AlphaFoldDB" id="A0A5K7XDC7"/>
<evidence type="ECO:0000313" key="5">
    <source>
        <dbReference type="EMBL" id="BBO32406.1"/>
    </source>
</evidence>
<evidence type="ECO:0000256" key="3">
    <source>
        <dbReference type="ARBA" id="ARBA00023315"/>
    </source>
</evidence>
<comment type="similarity">
    <text evidence="4">Belongs to the L/F-transferase family.</text>
</comment>
<dbReference type="EMBL" id="AP021861">
    <property type="protein sequence ID" value="BBO32406.1"/>
    <property type="molecule type" value="Genomic_DNA"/>
</dbReference>
<protein>
    <recommendedName>
        <fullName evidence="4">Leucyl/phenylalanyl-tRNA--protein transferase</fullName>
        <ecNumber evidence="4">2.3.2.6</ecNumber>
    </recommendedName>
    <alternativeName>
        <fullName evidence="4">L/F-transferase</fullName>
    </alternativeName>
    <alternativeName>
        <fullName evidence="4">Leucyltransferase</fullName>
    </alternativeName>
    <alternativeName>
        <fullName evidence="4">Phenyalanyltransferase</fullName>
    </alternativeName>
</protein>
<evidence type="ECO:0000256" key="2">
    <source>
        <dbReference type="ARBA" id="ARBA00022679"/>
    </source>
</evidence>
<comment type="function">
    <text evidence="4">Functions in the N-end rule pathway of protein degradation where it conjugates Leu, Phe and, less efficiently, Met from aminoacyl-tRNAs to the N-termini of proteins containing an N-terminal arginine or lysine.</text>
</comment>
<keyword evidence="1 4" id="KW-0963">Cytoplasm</keyword>
<dbReference type="HAMAP" id="MF_00688">
    <property type="entry name" value="Leu_Phe_trans"/>
    <property type="match status" value="1"/>
</dbReference>
<comment type="catalytic activity">
    <reaction evidence="4">
        <text>N-terminal L-lysyl-[protein] + L-leucyl-tRNA(Leu) = N-terminal L-leucyl-L-lysyl-[protein] + tRNA(Leu) + H(+)</text>
        <dbReference type="Rhea" id="RHEA:12340"/>
        <dbReference type="Rhea" id="RHEA-COMP:9613"/>
        <dbReference type="Rhea" id="RHEA-COMP:9622"/>
        <dbReference type="Rhea" id="RHEA-COMP:12670"/>
        <dbReference type="Rhea" id="RHEA-COMP:12671"/>
        <dbReference type="ChEBI" id="CHEBI:15378"/>
        <dbReference type="ChEBI" id="CHEBI:65249"/>
        <dbReference type="ChEBI" id="CHEBI:78442"/>
        <dbReference type="ChEBI" id="CHEBI:78494"/>
        <dbReference type="ChEBI" id="CHEBI:133043"/>
        <dbReference type="EC" id="2.3.2.6"/>
    </reaction>
</comment>
<organism evidence="5 6">
    <name type="scientific">Lacipirellula parvula</name>
    <dbReference type="NCBI Taxonomy" id="2650471"/>
    <lineage>
        <taxon>Bacteria</taxon>
        <taxon>Pseudomonadati</taxon>
        <taxon>Planctomycetota</taxon>
        <taxon>Planctomycetia</taxon>
        <taxon>Pirellulales</taxon>
        <taxon>Lacipirellulaceae</taxon>
        <taxon>Lacipirellula</taxon>
    </lineage>
</organism>
<dbReference type="Proteomes" id="UP000326837">
    <property type="component" value="Chromosome"/>
</dbReference>
<dbReference type="EC" id="2.3.2.6" evidence="4"/>